<dbReference type="SUPFAM" id="SSF53254">
    <property type="entry name" value="Phosphoglycerate mutase-like"/>
    <property type="match status" value="1"/>
</dbReference>
<dbReference type="PANTHER" id="PTHR48100">
    <property type="entry name" value="BROAD-SPECIFICITY PHOSPHATASE YOR283W-RELATED"/>
    <property type="match status" value="1"/>
</dbReference>
<evidence type="ECO:0000313" key="2">
    <source>
        <dbReference type="Proteomes" id="UP001596072"/>
    </source>
</evidence>
<protein>
    <submittedName>
        <fullName evidence="1">Histidine phosphatase family protein</fullName>
    </submittedName>
</protein>
<organism evidence="1 2">
    <name type="scientific">Nocardioides vastitatis</name>
    <dbReference type="NCBI Taxonomy" id="2568655"/>
    <lineage>
        <taxon>Bacteria</taxon>
        <taxon>Bacillati</taxon>
        <taxon>Actinomycetota</taxon>
        <taxon>Actinomycetes</taxon>
        <taxon>Propionibacteriales</taxon>
        <taxon>Nocardioidaceae</taxon>
        <taxon>Nocardioides</taxon>
    </lineage>
</organism>
<dbReference type="Proteomes" id="UP001596072">
    <property type="component" value="Unassembled WGS sequence"/>
</dbReference>
<dbReference type="InterPro" id="IPR013078">
    <property type="entry name" value="His_Pase_superF_clade-1"/>
</dbReference>
<dbReference type="PANTHER" id="PTHR48100:SF1">
    <property type="entry name" value="HISTIDINE PHOSPHATASE FAMILY PROTEIN-RELATED"/>
    <property type="match status" value="1"/>
</dbReference>
<dbReference type="EMBL" id="JBHSNS010000010">
    <property type="protein sequence ID" value="MFC5730708.1"/>
    <property type="molecule type" value="Genomic_DNA"/>
</dbReference>
<dbReference type="RefSeq" id="WP_136434441.1">
    <property type="nucleotide sequence ID" value="NZ_JBHSNS010000010.1"/>
</dbReference>
<dbReference type="Gene3D" id="3.40.50.1240">
    <property type="entry name" value="Phosphoglycerate mutase-like"/>
    <property type="match status" value="1"/>
</dbReference>
<gene>
    <name evidence="1" type="ORF">ACFPQB_17430</name>
</gene>
<accession>A0ABW0ZKH9</accession>
<dbReference type="InterPro" id="IPR050275">
    <property type="entry name" value="PGM_Phosphatase"/>
</dbReference>
<comment type="caution">
    <text evidence="1">The sequence shown here is derived from an EMBL/GenBank/DDBJ whole genome shotgun (WGS) entry which is preliminary data.</text>
</comment>
<name>A0ABW0ZKH9_9ACTN</name>
<keyword evidence="2" id="KW-1185">Reference proteome</keyword>
<dbReference type="CDD" id="cd07067">
    <property type="entry name" value="HP_PGM_like"/>
    <property type="match status" value="1"/>
</dbReference>
<proteinExistence type="predicted"/>
<dbReference type="SMART" id="SM00855">
    <property type="entry name" value="PGAM"/>
    <property type="match status" value="1"/>
</dbReference>
<reference evidence="2" key="1">
    <citation type="journal article" date="2019" name="Int. J. Syst. Evol. Microbiol.">
        <title>The Global Catalogue of Microorganisms (GCM) 10K type strain sequencing project: providing services to taxonomists for standard genome sequencing and annotation.</title>
        <authorList>
            <consortium name="The Broad Institute Genomics Platform"/>
            <consortium name="The Broad Institute Genome Sequencing Center for Infectious Disease"/>
            <person name="Wu L."/>
            <person name="Ma J."/>
        </authorList>
    </citation>
    <scope>NUCLEOTIDE SEQUENCE [LARGE SCALE GENOMIC DNA]</scope>
    <source>
        <strain evidence="2">YIM 94188</strain>
    </source>
</reference>
<dbReference type="InterPro" id="IPR029033">
    <property type="entry name" value="His_PPase_superfam"/>
</dbReference>
<dbReference type="PIRSF" id="PIRSF000709">
    <property type="entry name" value="6PFK_2-Ptase"/>
    <property type="match status" value="1"/>
</dbReference>
<dbReference type="Pfam" id="PF00300">
    <property type="entry name" value="His_Phos_1"/>
    <property type="match status" value="1"/>
</dbReference>
<evidence type="ECO:0000313" key="1">
    <source>
        <dbReference type="EMBL" id="MFC5730708.1"/>
    </source>
</evidence>
<sequence length="208" mass="22753">MPDQSRRIVLLRHGRTAWNAARRIQGQLDPELDDVGIAQARAVAPALAALEPALLWSSDLARARQTADEVAKECGLTASYDQRLREFALGEYQGLTHAELEARSAEAHERFHRDEWDGIPGAESVAEVAARFVDALRDLVAELAAGETAVVVSHGASTRLGLVAFLGWPTRTAHDLRPLENCSRIDLVEQRPGQWALESYNFPAAVVA</sequence>